<protein>
    <submittedName>
        <fullName evidence="1">Uncharacterized protein</fullName>
    </submittedName>
</protein>
<gene>
    <name evidence="1" type="ORF">A6770_20335</name>
</gene>
<accession>A0A367R4F1</accession>
<dbReference type="Proteomes" id="UP000252107">
    <property type="component" value="Unassembled WGS sequence"/>
</dbReference>
<proteinExistence type="predicted"/>
<organism evidence="1 2">
    <name type="scientific">Nostoc minutum NIES-26</name>
    <dbReference type="NCBI Taxonomy" id="1844469"/>
    <lineage>
        <taxon>Bacteria</taxon>
        <taxon>Bacillati</taxon>
        <taxon>Cyanobacteriota</taxon>
        <taxon>Cyanophyceae</taxon>
        <taxon>Nostocales</taxon>
        <taxon>Nostocaceae</taxon>
        <taxon>Nostoc</taxon>
    </lineage>
</organism>
<name>A0A367R4F1_9NOSO</name>
<reference evidence="1" key="1">
    <citation type="submission" date="2016-04" db="EMBL/GenBank/DDBJ databases">
        <authorList>
            <person name="Tabuchi Yagui T.R."/>
        </authorList>
    </citation>
    <scope>NUCLEOTIDE SEQUENCE [LARGE SCALE GENOMIC DNA]</scope>
    <source>
        <strain evidence="1">NIES-26</strain>
    </source>
</reference>
<evidence type="ECO:0000313" key="1">
    <source>
        <dbReference type="EMBL" id="RCJ31348.1"/>
    </source>
</evidence>
<keyword evidence="2" id="KW-1185">Reference proteome</keyword>
<sequence>MPSQTYVQVQKIRAISLTITNCVGVARRRHRSLDFYTQALAFELVSDITKLSLLKEETH</sequence>
<dbReference type="EMBL" id="LXQD01000236">
    <property type="protein sequence ID" value="RCJ31348.1"/>
    <property type="molecule type" value="Genomic_DNA"/>
</dbReference>
<comment type="caution">
    <text evidence="1">The sequence shown here is derived from an EMBL/GenBank/DDBJ whole genome shotgun (WGS) entry which is preliminary data.</text>
</comment>
<evidence type="ECO:0000313" key="2">
    <source>
        <dbReference type="Proteomes" id="UP000252107"/>
    </source>
</evidence>
<dbReference type="AlphaFoldDB" id="A0A367R4F1"/>